<comment type="caution">
    <text evidence="2">The sequence shown here is derived from an EMBL/GenBank/DDBJ whole genome shotgun (WGS) entry which is preliminary data.</text>
</comment>
<gene>
    <name evidence="2" type="ORF">PIB30_076581</name>
</gene>
<protein>
    <submittedName>
        <fullName evidence="2">Uncharacterized protein</fullName>
    </submittedName>
</protein>
<proteinExistence type="predicted"/>
<dbReference type="Proteomes" id="UP001341840">
    <property type="component" value="Unassembled WGS sequence"/>
</dbReference>
<organism evidence="2 3">
    <name type="scientific">Stylosanthes scabra</name>
    <dbReference type="NCBI Taxonomy" id="79078"/>
    <lineage>
        <taxon>Eukaryota</taxon>
        <taxon>Viridiplantae</taxon>
        <taxon>Streptophyta</taxon>
        <taxon>Embryophyta</taxon>
        <taxon>Tracheophyta</taxon>
        <taxon>Spermatophyta</taxon>
        <taxon>Magnoliopsida</taxon>
        <taxon>eudicotyledons</taxon>
        <taxon>Gunneridae</taxon>
        <taxon>Pentapetalae</taxon>
        <taxon>rosids</taxon>
        <taxon>fabids</taxon>
        <taxon>Fabales</taxon>
        <taxon>Fabaceae</taxon>
        <taxon>Papilionoideae</taxon>
        <taxon>50 kb inversion clade</taxon>
        <taxon>dalbergioids sensu lato</taxon>
        <taxon>Dalbergieae</taxon>
        <taxon>Pterocarpus clade</taxon>
        <taxon>Stylosanthes</taxon>
    </lineage>
</organism>
<accession>A0ABU6WQ62</accession>
<dbReference type="EMBL" id="JASCZI010182249">
    <property type="protein sequence ID" value="MED6187454.1"/>
    <property type="molecule type" value="Genomic_DNA"/>
</dbReference>
<evidence type="ECO:0000256" key="1">
    <source>
        <dbReference type="SAM" id="MobiDB-lite"/>
    </source>
</evidence>
<keyword evidence="3" id="KW-1185">Reference proteome</keyword>
<sequence length="81" mass="8828">MDGRRWPWVPRRWHRCEIATDGAGTGATNEVAGTGRRCDAMARLDGAARSRGVVDGGDAERAGRVANNSHQGWGETPPYRH</sequence>
<evidence type="ECO:0000313" key="2">
    <source>
        <dbReference type="EMBL" id="MED6187454.1"/>
    </source>
</evidence>
<feature type="region of interest" description="Disordered" evidence="1">
    <location>
        <begin position="49"/>
        <end position="81"/>
    </location>
</feature>
<reference evidence="2 3" key="1">
    <citation type="journal article" date="2023" name="Plants (Basel)">
        <title>Bridging the Gap: Combining Genomics and Transcriptomics Approaches to Understand Stylosanthes scabra, an Orphan Legume from the Brazilian Caatinga.</title>
        <authorList>
            <person name="Ferreira-Neto J.R.C."/>
            <person name="da Silva M.D."/>
            <person name="Binneck E."/>
            <person name="de Melo N.F."/>
            <person name="da Silva R.H."/>
            <person name="de Melo A.L.T.M."/>
            <person name="Pandolfi V."/>
            <person name="Bustamante F.O."/>
            <person name="Brasileiro-Vidal A.C."/>
            <person name="Benko-Iseppon A.M."/>
        </authorList>
    </citation>
    <scope>NUCLEOTIDE SEQUENCE [LARGE SCALE GENOMIC DNA]</scope>
    <source>
        <tissue evidence="2">Leaves</tissue>
    </source>
</reference>
<name>A0ABU6WQ62_9FABA</name>
<evidence type="ECO:0000313" key="3">
    <source>
        <dbReference type="Proteomes" id="UP001341840"/>
    </source>
</evidence>